<proteinExistence type="predicted"/>
<dbReference type="Proteomes" id="UP000034050">
    <property type="component" value="Unassembled WGS sequence"/>
</dbReference>
<sequence>MKRLRQAILETVAYADIFDFPLTQAEIWRFLIGCTPKLAVFHQALVGLIQTHDLDAQGKYHILPRRRKIISARCQNEKTFPQKMRRARQAAKILSWIPSVWGVGISGALAMHNAPAVDDIDFLVITAPGTLWFTRGWSALILDTLGWRRRPGTKNCQDQICLNMFMDASNLRIAKKEQDLYSAHEVVQLIPLVNKHQIYTQFLWANRWARKWLPQAVVWPKRTRKNWSQVYRKWSWLEQIARKTQLWYMAKRRTQEAISAKVLRFHPVDARTWVLANYQNRLQGLDKTHVSP</sequence>
<dbReference type="STRING" id="1618446.UV61_C0022G0004"/>
<evidence type="ECO:0000313" key="2">
    <source>
        <dbReference type="EMBL" id="KKS84999.1"/>
    </source>
</evidence>
<dbReference type="AlphaFoldDB" id="A0A0G1CHN6"/>
<keyword evidence="1" id="KW-1133">Transmembrane helix</keyword>
<keyword evidence="1" id="KW-0812">Transmembrane</keyword>
<keyword evidence="1" id="KW-0472">Membrane</keyword>
<organism evidence="2 3">
    <name type="scientific">Candidatus Gottesmanbacteria bacterium GW2011_GWB1_43_11</name>
    <dbReference type="NCBI Taxonomy" id="1618446"/>
    <lineage>
        <taxon>Bacteria</taxon>
        <taxon>Candidatus Gottesmaniibacteriota</taxon>
    </lineage>
</organism>
<dbReference type="EMBL" id="LCFD01000022">
    <property type="protein sequence ID" value="KKS84999.1"/>
    <property type="molecule type" value="Genomic_DNA"/>
</dbReference>
<gene>
    <name evidence="2" type="ORF">UV61_C0022G0004</name>
</gene>
<evidence type="ECO:0000313" key="3">
    <source>
        <dbReference type="Proteomes" id="UP000034050"/>
    </source>
</evidence>
<feature type="transmembrane region" description="Helical" evidence="1">
    <location>
        <begin position="93"/>
        <end position="110"/>
    </location>
</feature>
<accession>A0A0G1CHN6</accession>
<evidence type="ECO:0008006" key="4">
    <source>
        <dbReference type="Google" id="ProtNLM"/>
    </source>
</evidence>
<feature type="transmembrane region" description="Helical" evidence="1">
    <location>
        <begin position="122"/>
        <end position="142"/>
    </location>
</feature>
<evidence type="ECO:0000256" key="1">
    <source>
        <dbReference type="SAM" id="Phobius"/>
    </source>
</evidence>
<protein>
    <recommendedName>
        <fullName evidence="4">Polymerase nucleotidyl transferase domain-containing protein</fullName>
    </recommendedName>
</protein>
<reference evidence="2 3" key="1">
    <citation type="journal article" date="2015" name="Nature">
        <title>rRNA introns, odd ribosomes, and small enigmatic genomes across a large radiation of phyla.</title>
        <authorList>
            <person name="Brown C.T."/>
            <person name="Hug L.A."/>
            <person name="Thomas B.C."/>
            <person name="Sharon I."/>
            <person name="Castelle C.J."/>
            <person name="Singh A."/>
            <person name="Wilkins M.J."/>
            <person name="Williams K.H."/>
            <person name="Banfield J.F."/>
        </authorList>
    </citation>
    <scope>NUCLEOTIDE SEQUENCE [LARGE SCALE GENOMIC DNA]</scope>
</reference>
<name>A0A0G1CHN6_9BACT</name>
<comment type="caution">
    <text evidence="2">The sequence shown here is derived from an EMBL/GenBank/DDBJ whole genome shotgun (WGS) entry which is preliminary data.</text>
</comment>